<dbReference type="InterPro" id="IPR000719">
    <property type="entry name" value="Prot_kinase_dom"/>
</dbReference>
<dbReference type="Pfam" id="PF00069">
    <property type="entry name" value="Pkinase"/>
    <property type="match status" value="1"/>
</dbReference>
<keyword evidence="3 8" id="KW-0547">Nucleotide-binding</keyword>
<keyword evidence="10" id="KW-0472">Membrane</keyword>
<evidence type="ECO:0000256" key="3">
    <source>
        <dbReference type="ARBA" id="ARBA00022741"/>
    </source>
</evidence>
<dbReference type="Proteomes" id="UP000319576">
    <property type="component" value="Chromosome"/>
</dbReference>
<comment type="catalytic activity">
    <reaction evidence="7">
        <text>L-seryl-[protein] + ATP = O-phospho-L-seryl-[protein] + ADP + H(+)</text>
        <dbReference type="Rhea" id="RHEA:17989"/>
        <dbReference type="Rhea" id="RHEA-COMP:9863"/>
        <dbReference type="Rhea" id="RHEA-COMP:11604"/>
        <dbReference type="ChEBI" id="CHEBI:15378"/>
        <dbReference type="ChEBI" id="CHEBI:29999"/>
        <dbReference type="ChEBI" id="CHEBI:30616"/>
        <dbReference type="ChEBI" id="CHEBI:83421"/>
        <dbReference type="ChEBI" id="CHEBI:456216"/>
        <dbReference type="EC" id="2.7.11.1"/>
    </reaction>
</comment>
<evidence type="ECO:0000313" key="12">
    <source>
        <dbReference type="EMBL" id="QDU20684.1"/>
    </source>
</evidence>
<feature type="transmembrane region" description="Helical" evidence="10">
    <location>
        <begin position="486"/>
        <end position="508"/>
    </location>
</feature>
<feature type="transmembrane region" description="Helical" evidence="10">
    <location>
        <begin position="804"/>
        <end position="823"/>
    </location>
</feature>
<dbReference type="InterPro" id="IPR017441">
    <property type="entry name" value="Protein_kinase_ATP_BS"/>
</dbReference>
<proteinExistence type="predicted"/>
<dbReference type="SUPFAM" id="SSF56112">
    <property type="entry name" value="Protein kinase-like (PK-like)"/>
    <property type="match status" value="1"/>
</dbReference>
<dbReference type="PROSITE" id="PS00108">
    <property type="entry name" value="PROTEIN_KINASE_ST"/>
    <property type="match status" value="1"/>
</dbReference>
<gene>
    <name evidence="12" type="primary">prkC_10</name>
    <name evidence="12" type="ORF">ETAA1_26410</name>
</gene>
<dbReference type="InterPro" id="IPR011009">
    <property type="entry name" value="Kinase-like_dom_sf"/>
</dbReference>
<keyword evidence="10" id="KW-1133">Transmembrane helix</keyword>
<comment type="catalytic activity">
    <reaction evidence="6">
        <text>L-threonyl-[protein] + ATP = O-phospho-L-threonyl-[protein] + ADP + H(+)</text>
        <dbReference type="Rhea" id="RHEA:46608"/>
        <dbReference type="Rhea" id="RHEA-COMP:11060"/>
        <dbReference type="Rhea" id="RHEA-COMP:11605"/>
        <dbReference type="ChEBI" id="CHEBI:15378"/>
        <dbReference type="ChEBI" id="CHEBI:30013"/>
        <dbReference type="ChEBI" id="CHEBI:30616"/>
        <dbReference type="ChEBI" id="CHEBI:61977"/>
        <dbReference type="ChEBI" id="CHEBI:456216"/>
        <dbReference type="EC" id="2.7.11.1"/>
    </reaction>
</comment>
<keyword evidence="10" id="KW-0812">Transmembrane</keyword>
<dbReference type="PROSITE" id="PS50011">
    <property type="entry name" value="PROTEIN_KINASE_DOM"/>
    <property type="match status" value="1"/>
</dbReference>
<feature type="transmembrane region" description="Helical" evidence="10">
    <location>
        <begin position="453"/>
        <end position="474"/>
    </location>
</feature>
<evidence type="ECO:0000256" key="1">
    <source>
        <dbReference type="ARBA" id="ARBA00022527"/>
    </source>
</evidence>
<keyword evidence="4 12" id="KW-0418">Kinase</keyword>
<dbReference type="OrthoDB" id="6111975at2"/>
<evidence type="ECO:0000259" key="11">
    <source>
        <dbReference type="PROSITE" id="PS50011"/>
    </source>
</evidence>
<evidence type="ECO:0000256" key="4">
    <source>
        <dbReference type="ARBA" id="ARBA00022777"/>
    </source>
</evidence>
<keyword evidence="13" id="KW-1185">Reference proteome</keyword>
<dbReference type="KEGG" id="uli:ETAA1_26410"/>
<dbReference type="InterPro" id="IPR008271">
    <property type="entry name" value="Ser/Thr_kinase_AS"/>
</dbReference>
<dbReference type="SMART" id="SM00220">
    <property type="entry name" value="S_TKc"/>
    <property type="match status" value="1"/>
</dbReference>
<dbReference type="RefSeq" id="WP_145238647.1">
    <property type="nucleotide sequence ID" value="NZ_CP036273.1"/>
</dbReference>
<keyword evidence="2 12" id="KW-0808">Transferase</keyword>
<feature type="binding site" evidence="8">
    <location>
        <position position="146"/>
    </location>
    <ligand>
        <name>ATP</name>
        <dbReference type="ChEBI" id="CHEBI:30616"/>
    </ligand>
</feature>
<evidence type="ECO:0000313" key="13">
    <source>
        <dbReference type="Proteomes" id="UP000319576"/>
    </source>
</evidence>
<dbReference type="EC" id="2.7.11.1" evidence="12"/>
<protein>
    <submittedName>
        <fullName evidence="12">Serine/threonine-protein kinase PrkC</fullName>
        <ecNumber evidence="12">2.7.11.1</ecNumber>
    </submittedName>
</protein>
<evidence type="ECO:0000256" key="2">
    <source>
        <dbReference type="ARBA" id="ARBA00022679"/>
    </source>
</evidence>
<reference evidence="12 13" key="1">
    <citation type="submission" date="2019-02" db="EMBL/GenBank/DDBJ databases">
        <title>Deep-cultivation of Planctomycetes and their phenomic and genomic characterization uncovers novel biology.</title>
        <authorList>
            <person name="Wiegand S."/>
            <person name="Jogler M."/>
            <person name="Boedeker C."/>
            <person name="Pinto D."/>
            <person name="Vollmers J."/>
            <person name="Rivas-Marin E."/>
            <person name="Kohn T."/>
            <person name="Peeters S.H."/>
            <person name="Heuer A."/>
            <person name="Rast P."/>
            <person name="Oberbeckmann S."/>
            <person name="Bunk B."/>
            <person name="Jeske O."/>
            <person name="Meyerdierks A."/>
            <person name="Storesund J.E."/>
            <person name="Kallscheuer N."/>
            <person name="Luecker S."/>
            <person name="Lage O.M."/>
            <person name="Pohl T."/>
            <person name="Merkel B.J."/>
            <person name="Hornburger P."/>
            <person name="Mueller R.-W."/>
            <person name="Bruemmer F."/>
            <person name="Labrenz M."/>
            <person name="Spormann A.M."/>
            <person name="Op den Camp H."/>
            <person name="Overmann J."/>
            <person name="Amann R."/>
            <person name="Jetten M.S.M."/>
            <person name="Mascher T."/>
            <person name="Medema M.H."/>
            <person name="Devos D.P."/>
            <person name="Kaster A.-K."/>
            <person name="Ovreas L."/>
            <person name="Rohde M."/>
            <person name="Galperin M.Y."/>
            <person name="Jogler C."/>
        </authorList>
    </citation>
    <scope>NUCLEOTIDE SEQUENCE [LARGE SCALE GENOMIC DNA]</scope>
    <source>
        <strain evidence="12 13">ETA_A1</strain>
    </source>
</reference>
<evidence type="ECO:0000256" key="5">
    <source>
        <dbReference type="ARBA" id="ARBA00022840"/>
    </source>
</evidence>
<dbReference type="CDD" id="cd14014">
    <property type="entry name" value="STKc_PknB_like"/>
    <property type="match status" value="1"/>
</dbReference>
<keyword evidence="5 8" id="KW-0067">ATP-binding</keyword>
<accession>A0A517XT79</accession>
<dbReference type="EMBL" id="CP036273">
    <property type="protein sequence ID" value="QDU20684.1"/>
    <property type="molecule type" value="Genomic_DNA"/>
</dbReference>
<evidence type="ECO:0000256" key="9">
    <source>
        <dbReference type="SAM" id="MobiDB-lite"/>
    </source>
</evidence>
<feature type="transmembrane region" description="Helical" evidence="10">
    <location>
        <begin position="835"/>
        <end position="852"/>
    </location>
</feature>
<dbReference type="PANTHER" id="PTHR43289:SF6">
    <property type="entry name" value="SERINE_THREONINE-PROTEIN KINASE NEKL-3"/>
    <property type="match status" value="1"/>
</dbReference>
<dbReference type="GO" id="GO:0004674">
    <property type="term" value="F:protein serine/threonine kinase activity"/>
    <property type="evidence" value="ECO:0007669"/>
    <property type="project" value="UniProtKB-KW"/>
</dbReference>
<keyword evidence="1" id="KW-0723">Serine/threonine-protein kinase</keyword>
<organism evidence="12 13">
    <name type="scientific">Urbifossiella limnaea</name>
    <dbReference type="NCBI Taxonomy" id="2528023"/>
    <lineage>
        <taxon>Bacteria</taxon>
        <taxon>Pseudomonadati</taxon>
        <taxon>Planctomycetota</taxon>
        <taxon>Planctomycetia</taxon>
        <taxon>Gemmatales</taxon>
        <taxon>Gemmataceae</taxon>
        <taxon>Urbifossiella</taxon>
    </lineage>
</organism>
<evidence type="ECO:0000256" key="10">
    <source>
        <dbReference type="SAM" id="Phobius"/>
    </source>
</evidence>
<dbReference type="AlphaFoldDB" id="A0A517XT79"/>
<feature type="transmembrane region" description="Helical" evidence="10">
    <location>
        <begin position="514"/>
        <end position="532"/>
    </location>
</feature>
<name>A0A517XT79_9BACT</name>
<feature type="domain" description="Protein kinase" evidence="11">
    <location>
        <begin position="117"/>
        <end position="391"/>
    </location>
</feature>
<dbReference type="FunFam" id="3.30.200.20:FF:000035">
    <property type="entry name" value="Serine/threonine protein kinase Stk1"/>
    <property type="match status" value="1"/>
</dbReference>
<dbReference type="Gene3D" id="3.30.200.20">
    <property type="entry name" value="Phosphorylase Kinase, domain 1"/>
    <property type="match status" value="1"/>
</dbReference>
<evidence type="ECO:0000256" key="7">
    <source>
        <dbReference type="ARBA" id="ARBA00048679"/>
    </source>
</evidence>
<feature type="region of interest" description="Disordered" evidence="9">
    <location>
        <begin position="79"/>
        <end position="113"/>
    </location>
</feature>
<dbReference type="PANTHER" id="PTHR43289">
    <property type="entry name" value="MITOGEN-ACTIVATED PROTEIN KINASE KINASE KINASE 20-RELATED"/>
    <property type="match status" value="1"/>
</dbReference>
<sequence>MPRSSAPSEGAVVGVACPHCGHRLTLRNAKPGRFRPKCPGCARAFLLTVPTNAGDGCAVAEIADPATAAEANGQTIAHRPATPVQTPAPKSQIDPAPPQVRPQEPRFAPPRASVPGYRVEKELGRGGMGTVYLARQLSLDRPVALKLMAKRYAADPKFVARFTREAFAAARLSHPNIVQIHDIGEADGARFFSMEYVPGRSLSDLIAERGKLDPETAVGYVLQAARGLRHAHDRGMVHRDVKPDNLLLDGQGLVKVADLGLVKVHGDDTPAASTGPASSRPDLTGFRMALGTPAYMSPEQCRDATAVDHRADIYSLGCTLYVLLTGRPPFDGTTAVEVMSKHAYEPLVPPERIVARVPAELSSVILRMMAKDAAERFPDMGEVVRTLEDWLGVRSAAGGFVPREEQITRLEGFAHAFVTAPAAVLRGRVVAGGVVGTVALAGLLLFFGKLVWAFALVAALAQFGLASFVLNGLSARGPVFTRVRQFAAGLGWADRGIAAAGAGLFVLLLAMSGAFWHTAAAGVVGLGLALAVRRWLDRRAEAQRADPLRGTERLVRQLRAQGLDEDEVRLFVARFAGRYWEEFFEALFGYESKLLTRAVLLRGGSAGRREKFAAWREPLLALIDRVERVRREARDRRLLEAVERERLQAEGVGRAEAERQAAVAAAAIVREAERVRRVAPAAAAPAADFDFAPTSPNLFTRVVGCCVGPAVRALGAAVLLAGCGLWAHQNGLLPGMEAGRRAVAAVEAQDLGTLHEVASEAGKVVAAPLVVDGVPAGLTAWADSWNVGLAGLLLLGSLCFRGNLMGLLVLAGAGLVVAGHHLGIQTVEPLRESHVGLMLGSVVAFVGFRTGTR</sequence>
<dbReference type="GO" id="GO:0106310">
    <property type="term" value="F:protein serine kinase activity"/>
    <property type="evidence" value="ECO:0007669"/>
    <property type="project" value="RHEA"/>
</dbReference>
<evidence type="ECO:0000256" key="6">
    <source>
        <dbReference type="ARBA" id="ARBA00047899"/>
    </source>
</evidence>
<dbReference type="PROSITE" id="PS00107">
    <property type="entry name" value="PROTEIN_KINASE_ATP"/>
    <property type="match status" value="1"/>
</dbReference>
<dbReference type="GO" id="GO:0005524">
    <property type="term" value="F:ATP binding"/>
    <property type="evidence" value="ECO:0007669"/>
    <property type="project" value="UniProtKB-UniRule"/>
</dbReference>
<evidence type="ECO:0000256" key="8">
    <source>
        <dbReference type="PROSITE-ProRule" id="PRU10141"/>
    </source>
</evidence>
<dbReference type="Gene3D" id="1.10.510.10">
    <property type="entry name" value="Transferase(Phosphotransferase) domain 1"/>
    <property type="match status" value="1"/>
</dbReference>